<keyword evidence="3 5" id="KW-0687">Ribonucleoprotein</keyword>
<dbReference type="PRINTS" id="PR00062">
    <property type="entry name" value="RIBOSOMALL20"/>
</dbReference>
<dbReference type="SUPFAM" id="SSF74731">
    <property type="entry name" value="Ribosomal protein L20"/>
    <property type="match status" value="1"/>
</dbReference>
<dbReference type="GO" id="GO:0000027">
    <property type="term" value="P:ribosomal large subunit assembly"/>
    <property type="evidence" value="ECO:0007669"/>
    <property type="project" value="UniProtKB-UniRule"/>
</dbReference>
<evidence type="ECO:0000256" key="2">
    <source>
        <dbReference type="ARBA" id="ARBA00022980"/>
    </source>
</evidence>
<dbReference type="Pfam" id="PF00453">
    <property type="entry name" value="Ribosomal_L20"/>
    <property type="match status" value="1"/>
</dbReference>
<keyword evidence="5 6" id="KW-0699">rRNA-binding</keyword>
<dbReference type="GO" id="GO:0003735">
    <property type="term" value="F:structural constituent of ribosome"/>
    <property type="evidence" value="ECO:0007669"/>
    <property type="project" value="InterPro"/>
</dbReference>
<comment type="caution">
    <text evidence="7">The sequence shown here is derived from an EMBL/GenBank/DDBJ whole genome shotgun (WGS) entry which is preliminary data.</text>
</comment>
<comment type="function">
    <text evidence="5 6">Binds directly to 23S ribosomal RNA and is necessary for the in vitro assembly process of the 50S ribosomal subunit. It is not involved in the protein synthesizing functions of that subunit.</text>
</comment>
<protein>
    <recommendedName>
        <fullName evidence="4 5">Large ribosomal subunit protein bL20</fullName>
    </recommendedName>
</protein>
<dbReference type="EMBL" id="MHLX01000014">
    <property type="protein sequence ID" value="OGZ19127.1"/>
    <property type="molecule type" value="Genomic_DNA"/>
</dbReference>
<dbReference type="GO" id="GO:0006412">
    <property type="term" value="P:translation"/>
    <property type="evidence" value="ECO:0007669"/>
    <property type="project" value="InterPro"/>
</dbReference>
<gene>
    <name evidence="5" type="primary">rplT</name>
    <name evidence="7" type="ORF">A2Z68_01755</name>
</gene>
<evidence type="ECO:0000256" key="1">
    <source>
        <dbReference type="ARBA" id="ARBA00007698"/>
    </source>
</evidence>
<proteinExistence type="inferred from homology"/>
<dbReference type="Proteomes" id="UP000176662">
    <property type="component" value="Unassembled WGS sequence"/>
</dbReference>
<dbReference type="GO" id="GO:0019843">
    <property type="term" value="F:rRNA binding"/>
    <property type="evidence" value="ECO:0007669"/>
    <property type="project" value="UniProtKB-UniRule"/>
</dbReference>
<dbReference type="InterPro" id="IPR005813">
    <property type="entry name" value="Ribosomal_bL20"/>
</dbReference>
<comment type="similarity">
    <text evidence="1 5 6">Belongs to the bacterial ribosomal protein bL20 family.</text>
</comment>
<evidence type="ECO:0000256" key="5">
    <source>
        <dbReference type="HAMAP-Rule" id="MF_00382"/>
    </source>
</evidence>
<dbReference type="InterPro" id="IPR035566">
    <property type="entry name" value="Ribosomal_protein_bL20_C"/>
</dbReference>
<dbReference type="CDD" id="cd07026">
    <property type="entry name" value="Ribosomal_L20"/>
    <property type="match status" value="1"/>
</dbReference>
<organism evidence="7 8">
    <name type="scientific">Candidatus Nealsonbacteria bacterium RBG_13_38_11</name>
    <dbReference type="NCBI Taxonomy" id="1801662"/>
    <lineage>
        <taxon>Bacteria</taxon>
        <taxon>Candidatus Nealsoniibacteriota</taxon>
    </lineage>
</organism>
<dbReference type="Gene3D" id="6.10.160.10">
    <property type="match status" value="1"/>
</dbReference>
<evidence type="ECO:0000256" key="3">
    <source>
        <dbReference type="ARBA" id="ARBA00023274"/>
    </source>
</evidence>
<evidence type="ECO:0000313" key="8">
    <source>
        <dbReference type="Proteomes" id="UP000176662"/>
    </source>
</evidence>
<dbReference type="GO" id="GO:1990904">
    <property type="term" value="C:ribonucleoprotein complex"/>
    <property type="evidence" value="ECO:0007669"/>
    <property type="project" value="UniProtKB-KW"/>
</dbReference>
<dbReference type="HAMAP" id="MF_00382">
    <property type="entry name" value="Ribosomal_bL20"/>
    <property type="match status" value="1"/>
</dbReference>
<dbReference type="PANTHER" id="PTHR10986">
    <property type="entry name" value="39S RIBOSOMAL PROTEIN L20"/>
    <property type="match status" value="1"/>
</dbReference>
<dbReference type="AlphaFoldDB" id="A0A1G2E004"/>
<evidence type="ECO:0000256" key="4">
    <source>
        <dbReference type="ARBA" id="ARBA00035172"/>
    </source>
</evidence>
<name>A0A1G2E004_9BACT</name>
<evidence type="ECO:0000313" key="7">
    <source>
        <dbReference type="EMBL" id="OGZ19127.1"/>
    </source>
</evidence>
<dbReference type="NCBIfam" id="TIGR01032">
    <property type="entry name" value="rplT_bact"/>
    <property type="match status" value="1"/>
</dbReference>
<dbReference type="Gene3D" id="1.10.1900.20">
    <property type="entry name" value="Ribosomal protein L20"/>
    <property type="match status" value="1"/>
</dbReference>
<keyword evidence="2 5" id="KW-0689">Ribosomal protein</keyword>
<evidence type="ECO:0000256" key="6">
    <source>
        <dbReference type="RuleBase" id="RU000560"/>
    </source>
</evidence>
<keyword evidence="5 6" id="KW-0694">RNA-binding</keyword>
<dbReference type="GO" id="GO:0005840">
    <property type="term" value="C:ribosome"/>
    <property type="evidence" value="ECO:0007669"/>
    <property type="project" value="UniProtKB-KW"/>
</dbReference>
<accession>A0A1G2E004</accession>
<dbReference type="FunFam" id="1.10.1900.20:FF:000001">
    <property type="entry name" value="50S ribosomal protein L20"/>
    <property type="match status" value="1"/>
</dbReference>
<sequence>MVRVKRGKTAHKRRKNVLKQTKGFRWGRKAKYRLAKDALYHAWEYAYRDRKTKKREFRKLWQTSINSACRKQGLSYSKFIANLKKNKIELDRKILSQLCQNHPQIFEKIAEQVKPK</sequence>
<reference evidence="7 8" key="1">
    <citation type="journal article" date="2016" name="Nat. Commun.">
        <title>Thousands of microbial genomes shed light on interconnected biogeochemical processes in an aquifer system.</title>
        <authorList>
            <person name="Anantharaman K."/>
            <person name="Brown C.T."/>
            <person name="Hug L.A."/>
            <person name="Sharon I."/>
            <person name="Castelle C.J."/>
            <person name="Probst A.J."/>
            <person name="Thomas B.C."/>
            <person name="Singh A."/>
            <person name="Wilkins M.J."/>
            <person name="Karaoz U."/>
            <person name="Brodie E.L."/>
            <person name="Williams K.H."/>
            <person name="Hubbard S.S."/>
            <person name="Banfield J.F."/>
        </authorList>
    </citation>
    <scope>NUCLEOTIDE SEQUENCE [LARGE SCALE GENOMIC DNA]</scope>
</reference>